<gene>
    <name evidence="5" type="ORF">BDK89_4122</name>
</gene>
<sequence length="381" mass="41146">MIHNDYLELGGEYFSVRSEAEGLRAAGVDVELLLASNSQIAESNLWQKVTALTLQRDAYGLVSDAIDRYKPDLVHAQNLFPALGAGAIRALADAGIPWVRTLRNYRLACIGGDFRLDGDDCYLCESSARAHAGVRRRCYRDSRTQSIGAVAYARAERRASASHQPSAYLVLSRWMVSALQPVLDGVTVHVHPNIVPTASVAPAPKSERRFAAAFVGRLASNKGPDFVIEVAALRPDLQFAIAGSGPLAKQLETARPNVKLLGEISHPEALKLMANSVATLVPSRWDEPFGRVAAEALSVGTCPIVLARGGLPDIVDGLDDSLVQASLDPRQWAESLGTLCSLTDARYSRLTEACIRVASERYSASALTASLIRIYETVLPR</sequence>
<dbReference type="AlphaFoldDB" id="A0A4R7I4F5"/>
<dbReference type="SUPFAM" id="SSF53756">
    <property type="entry name" value="UDP-Glycosyltransferase/glycogen phosphorylase"/>
    <property type="match status" value="1"/>
</dbReference>
<dbReference type="Gene3D" id="3.40.50.2000">
    <property type="entry name" value="Glycogen Phosphorylase B"/>
    <property type="match status" value="2"/>
</dbReference>
<evidence type="ECO:0000256" key="2">
    <source>
        <dbReference type="ARBA" id="ARBA00022679"/>
    </source>
</evidence>
<organism evidence="5 6">
    <name type="scientific">Ilumatobacter fluminis</name>
    <dbReference type="NCBI Taxonomy" id="467091"/>
    <lineage>
        <taxon>Bacteria</taxon>
        <taxon>Bacillati</taxon>
        <taxon>Actinomycetota</taxon>
        <taxon>Acidimicrobiia</taxon>
        <taxon>Acidimicrobiales</taxon>
        <taxon>Ilumatobacteraceae</taxon>
        <taxon>Ilumatobacter</taxon>
    </lineage>
</organism>
<keyword evidence="1" id="KW-0328">Glycosyltransferase</keyword>
<evidence type="ECO:0000259" key="3">
    <source>
        <dbReference type="Pfam" id="PF00534"/>
    </source>
</evidence>
<dbReference type="InterPro" id="IPR050194">
    <property type="entry name" value="Glycosyltransferase_grp1"/>
</dbReference>
<dbReference type="Pfam" id="PF00534">
    <property type="entry name" value="Glycos_transf_1"/>
    <property type="match status" value="1"/>
</dbReference>
<comment type="caution">
    <text evidence="5">The sequence shown here is derived from an EMBL/GenBank/DDBJ whole genome shotgun (WGS) entry which is preliminary data.</text>
</comment>
<evidence type="ECO:0000259" key="4">
    <source>
        <dbReference type="Pfam" id="PF13579"/>
    </source>
</evidence>
<dbReference type="InterPro" id="IPR028098">
    <property type="entry name" value="Glyco_trans_4-like_N"/>
</dbReference>
<dbReference type="InterPro" id="IPR001296">
    <property type="entry name" value="Glyco_trans_1"/>
</dbReference>
<dbReference type="PANTHER" id="PTHR45947">
    <property type="entry name" value="SULFOQUINOVOSYL TRANSFERASE SQD2"/>
    <property type="match status" value="1"/>
</dbReference>
<keyword evidence="2 5" id="KW-0808">Transferase</keyword>
<dbReference type="GO" id="GO:1901137">
    <property type="term" value="P:carbohydrate derivative biosynthetic process"/>
    <property type="evidence" value="ECO:0007669"/>
    <property type="project" value="UniProtKB-ARBA"/>
</dbReference>
<reference evidence="5 6" key="1">
    <citation type="submission" date="2019-03" db="EMBL/GenBank/DDBJ databases">
        <title>Sequencing the genomes of 1000 actinobacteria strains.</title>
        <authorList>
            <person name="Klenk H.-P."/>
        </authorList>
    </citation>
    <scope>NUCLEOTIDE SEQUENCE [LARGE SCALE GENOMIC DNA]</scope>
    <source>
        <strain evidence="5 6">DSM 18936</strain>
    </source>
</reference>
<protein>
    <submittedName>
        <fullName evidence="5">Glycosyltransferase involved in cell wall biosynthesis</fullName>
    </submittedName>
</protein>
<name>A0A4R7I4F5_9ACTN</name>
<evidence type="ECO:0000313" key="5">
    <source>
        <dbReference type="EMBL" id="TDT18501.1"/>
    </source>
</evidence>
<dbReference type="Pfam" id="PF13579">
    <property type="entry name" value="Glyco_trans_4_4"/>
    <property type="match status" value="1"/>
</dbReference>
<evidence type="ECO:0000313" key="6">
    <source>
        <dbReference type="Proteomes" id="UP000294558"/>
    </source>
</evidence>
<proteinExistence type="predicted"/>
<evidence type="ECO:0000256" key="1">
    <source>
        <dbReference type="ARBA" id="ARBA00022676"/>
    </source>
</evidence>
<dbReference type="Proteomes" id="UP000294558">
    <property type="component" value="Unassembled WGS sequence"/>
</dbReference>
<accession>A0A4R7I4F5</accession>
<keyword evidence="6" id="KW-1185">Reference proteome</keyword>
<feature type="domain" description="Glycosyltransferase subfamily 4-like N-terminal" evidence="4">
    <location>
        <begin position="16"/>
        <end position="193"/>
    </location>
</feature>
<dbReference type="EMBL" id="SOAU01000001">
    <property type="protein sequence ID" value="TDT18501.1"/>
    <property type="molecule type" value="Genomic_DNA"/>
</dbReference>
<feature type="domain" description="Glycosyl transferase family 1" evidence="3">
    <location>
        <begin position="205"/>
        <end position="341"/>
    </location>
</feature>
<dbReference type="PANTHER" id="PTHR45947:SF13">
    <property type="entry name" value="TRANSFERASE"/>
    <property type="match status" value="1"/>
</dbReference>
<dbReference type="GO" id="GO:0016757">
    <property type="term" value="F:glycosyltransferase activity"/>
    <property type="evidence" value="ECO:0007669"/>
    <property type="project" value="UniProtKB-KW"/>
</dbReference>